<comment type="similarity">
    <text evidence="1">Belongs to the LysR transcriptional regulatory family.</text>
</comment>
<protein>
    <submittedName>
        <fullName evidence="6">Transcriptional regulator</fullName>
    </submittedName>
</protein>
<dbReference type="RefSeq" id="WP_284256822.1">
    <property type="nucleotide sequence ID" value="NZ_BSOS01000012.1"/>
</dbReference>
<evidence type="ECO:0000313" key="6">
    <source>
        <dbReference type="EMBL" id="GLR66161.1"/>
    </source>
</evidence>
<dbReference type="Gene3D" id="1.10.10.10">
    <property type="entry name" value="Winged helix-like DNA-binding domain superfamily/Winged helix DNA-binding domain"/>
    <property type="match status" value="2"/>
</dbReference>
<dbReference type="Proteomes" id="UP001156641">
    <property type="component" value="Unassembled WGS sequence"/>
</dbReference>
<dbReference type="SUPFAM" id="SSF46785">
    <property type="entry name" value="Winged helix' DNA-binding domain"/>
    <property type="match status" value="2"/>
</dbReference>
<evidence type="ECO:0000256" key="2">
    <source>
        <dbReference type="ARBA" id="ARBA00023015"/>
    </source>
</evidence>
<dbReference type="SUPFAM" id="SSF53850">
    <property type="entry name" value="Periplasmic binding protein-like II"/>
    <property type="match status" value="1"/>
</dbReference>
<evidence type="ECO:0000256" key="1">
    <source>
        <dbReference type="ARBA" id="ARBA00009437"/>
    </source>
</evidence>
<evidence type="ECO:0000259" key="5">
    <source>
        <dbReference type="PROSITE" id="PS50931"/>
    </source>
</evidence>
<keyword evidence="4" id="KW-0804">Transcription</keyword>
<keyword evidence="3" id="KW-0238">DNA-binding</keyword>
<dbReference type="PRINTS" id="PR00039">
    <property type="entry name" value="HTHLYSR"/>
</dbReference>
<sequence>MVPELKLRQLRAALAVAGAGSALKAAGEVKLSAPAVLGAVSALETALGTALFERTPRGMVPNPAGVLFCRRIEAGLGQLRAAEAEIAPHRRFAGRISHVHLRALLVLLESDGFSTAARRLGLSQPALHRTARELEALVGCTLWRRQGRVIHPTPEAVRLGYRAGLLLSELRMGVDELGELAGRMTGRLCVGALPLARSKWLPHALALTLARYPMAEVSIMDGPYEEQLDALLRGRLDVILGTLRLPAPSPDIVQERLFEDSLSIVVRAGHPLAVGFDSARDKLRRGELAELSWILPPKGTPARENFAAFMAGKGVAPPPRVVECNSLVAIRALLLETDHAAVLSARQVEYELGLGHLKIMGPPLTGSAQPVGIATRAGFRSTRLCGAFLETVRTVAASL</sequence>
<dbReference type="PROSITE" id="PS50931">
    <property type="entry name" value="HTH_LYSR"/>
    <property type="match status" value="2"/>
</dbReference>
<organism evidence="6 7">
    <name type="scientific">Acidocella aquatica</name>
    <dbReference type="NCBI Taxonomy" id="1922313"/>
    <lineage>
        <taxon>Bacteria</taxon>
        <taxon>Pseudomonadati</taxon>
        <taxon>Pseudomonadota</taxon>
        <taxon>Alphaproteobacteria</taxon>
        <taxon>Acetobacterales</taxon>
        <taxon>Acidocellaceae</taxon>
        <taxon>Acidocella</taxon>
    </lineage>
</organism>
<reference evidence="7" key="1">
    <citation type="journal article" date="2019" name="Int. J. Syst. Evol. Microbiol.">
        <title>The Global Catalogue of Microorganisms (GCM) 10K type strain sequencing project: providing services to taxonomists for standard genome sequencing and annotation.</title>
        <authorList>
            <consortium name="The Broad Institute Genomics Platform"/>
            <consortium name="The Broad Institute Genome Sequencing Center for Infectious Disease"/>
            <person name="Wu L."/>
            <person name="Ma J."/>
        </authorList>
    </citation>
    <scope>NUCLEOTIDE SEQUENCE [LARGE SCALE GENOMIC DNA]</scope>
    <source>
        <strain evidence="7">NBRC 112502</strain>
    </source>
</reference>
<evidence type="ECO:0000313" key="7">
    <source>
        <dbReference type="Proteomes" id="UP001156641"/>
    </source>
</evidence>
<dbReference type="InterPro" id="IPR050950">
    <property type="entry name" value="HTH-type_LysR_regulators"/>
</dbReference>
<dbReference type="InterPro" id="IPR036388">
    <property type="entry name" value="WH-like_DNA-bd_sf"/>
</dbReference>
<comment type="caution">
    <text evidence="6">The sequence shown here is derived from an EMBL/GenBank/DDBJ whole genome shotgun (WGS) entry which is preliminary data.</text>
</comment>
<accession>A0ABQ6A2Z9</accession>
<feature type="domain" description="HTH lysR-type" evidence="5">
    <location>
        <begin position="5"/>
        <end position="62"/>
    </location>
</feature>
<dbReference type="Gene3D" id="3.40.190.290">
    <property type="match status" value="1"/>
</dbReference>
<feature type="domain" description="HTH lysR-type" evidence="5">
    <location>
        <begin position="100"/>
        <end position="153"/>
    </location>
</feature>
<dbReference type="Pfam" id="PF03466">
    <property type="entry name" value="LysR_substrate"/>
    <property type="match status" value="1"/>
</dbReference>
<dbReference type="PANTHER" id="PTHR30419">
    <property type="entry name" value="HTH-TYPE TRANSCRIPTIONAL REGULATOR YBHD"/>
    <property type="match status" value="1"/>
</dbReference>
<keyword evidence="7" id="KW-1185">Reference proteome</keyword>
<evidence type="ECO:0000256" key="4">
    <source>
        <dbReference type="ARBA" id="ARBA00023163"/>
    </source>
</evidence>
<dbReference type="PANTHER" id="PTHR30419:SF8">
    <property type="entry name" value="NITROGEN ASSIMILATION TRANSCRIPTIONAL ACTIVATOR-RELATED"/>
    <property type="match status" value="1"/>
</dbReference>
<keyword evidence="2" id="KW-0805">Transcription regulation</keyword>
<dbReference type="InterPro" id="IPR036390">
    <property type="entry name" value="WH_DNA-bd_sf"/>
</dbReference>
<name>A0ABQ6A2Z9_9PROT</name>
<dbReference type="InterPro" id="IPR005119">
    <property type="entry name" value="LysR_subst-bd"/>
</dbReference>
<dbReference type="EMBL" id="BSOS01000012">
    <property type="protein sequence ID" value="GLR66161.1"/>
    <property type="molecule type" value="Genomic_DNA"/>
</dbReference>
<gene>
    <name evidence="6" type="primary">fldY_2</name>
    <name evidence="6" type="ORF">GCM10010909_08400</name>
</gene>
<proteinExistence type="inferred from homology"/>
<dbReference type="Pfam" id="PF00126">
    <property type="entry name" value="HTH_1"/>
    <property type="match status" value="2"/>
</dbReference>
<dbReference type="InterPro" id="IPR000847">
    <property type="entry name" value="LysR_HTH_N"/>
</dbReference>
<evidence type="ECO:0000256" key="3">
    <source>
        <dbReference type="ARBA" id="ARBA00023125"/>
    </source>
</evidence>